<dbReference type="Proteomes" id="UP001179952">
    <property type="component" value="Unassembled WGS sequence"/>
</dbReference>
<keyword evidence="3 18" id="KW-0575">Peroxidase</keyword>
<evidence type="ECO:0000256" key="6">
    <source>
        <dbReference type="ARBA" id="ARBA00022837"/>
    </source>
</evidence>
<keyword evidence="8 15" id="KW-0408">Iron</keyword>
<feature type="domain" description="Plant heme peroxidase family profile" evidence="19">
    <location>
        <begin position="24"/>
        <end position="319"/>
    </location>
</feature>
<dbReference type="InterPro" id="IPR000823">
    <property type="entry name" value="Peroxidase_pln"/>
</dbReference>
<evidence type="ECO:0000256" key="17">
    <source>
        <dbReference type="PIRSR" id="PIRSR600823-5"/>
    </source>
</evidence>
<evidence type="ECO:0000259" key="19">
    <source>
        <dbReference type="PROSITE" id="PS50873"/>
    </source>
</evidence>
<feature type="signal peptide" evidence="18">
    <location>
        <begin position="1"/>
        <end position="23"/>
    </location>
</feature>
<sequence length="319" mass="34595">MAAKQALFVCFIAFFAIAVPAFAHLHPNFYDHICPQALPTIRSIVEKAIEREARMGASLLRLHFHDCFVNGCDGSVLLDDTETFTGEKTAGPNFNSARGFEVVDEIKAAVNQACYGNVVSCADILAVAARDSVALLGGQSYEVLVGRKDSRTASKDAANNNIPSSVLDFSGLLSNFQSHGLSLEDLVILSGAHTIGFAQCTFFRNRAYNETNIDPHFAESLRSMCPPTGGDTVLGPLDESEKKFDTVYYDGLLQQKGLLHSDQELFKGDRSASDGLVRYFSGNPKAFLADFGASMVKMGNLSPAEGSEVEIRMDCRKVN</sequence>
<dbReference type="PANTHER" id="PTHR31388:SF123">
    <property type="entry name" value="PEROXIDASE RIP1"/>
    <property type="match status" value="1"/>
</dbReference>
<dbReference type="PRINTS" id="PR00461">
    <property type="entry name" value="PLPEROXIDASE"/>
</dbReference>
<feature type="site" description="Transition state stabilizer" evidence="16">
    <location>
        <position position="61"/>
    </location>
</feature>
<dbReference type="SUPFAM" id="SSF48113">
    <property type="entry name" value="Heme-dependent peroxidases"/>
    <property type="match status" value="1"/>
</dbReference>
<feature type="disulfide bond" evidence="17">
    <location>
        <begin position="200"/>
        <end position="225"/>
    </location>
</feature>
<dbReference type="PROSITE" id="PS50873">
    <property type="entry name" value="PEROXIDASE_4"/>
    <property type="match status" value="1"/>
</dbReference>
<dbReference type="InterPro" id="IPR019794">
    <property type="entry name" value="Peroxidases_AS"/>
</dbReference>
<comment type="catalytic activity">
    <reaction evidence="1 18">
        <text>2 a phenolic donor + H2O2 = 2 a phenolic radical donor + 2 H2O</text>
        <dbReference type="Rhea" id="RHEA:56136"/>
        <dbReference type="ChEBI" id="CHEBI:15377"/>
        <dbReference type="ChEBI" id="CHEBI:16240"/>
        <dbReference type="ChEBI" id="CHEBI:139520"/>
        <dbReference type="ChEBI" id="CHEBI:139521"/>
        <dbReference type="EC" id="1.11.1.7"/>
    </reaction>
</comment>
<dbReference type="GO" id="GO:0042744">
    <property type="term" value="P:hydrogen peroxide catabolic process"/>
    <property type="evidence" value="ECO:0007669"/>
    <property type="project" value="UniProtKB-KW"/>
</dbReference>
<keyword evidence="4 18" id="KW-0349">Heme</keyword>
<comment type="function">
    <text evidence="18">Removal of H(2)O(2), oxidation of toxic reductants, biosynthesis and degradation of lignin, suberization, auxin catabolism, response to environmental stresses such as wounding, pathogen attack and oxidative stress.</text>
</comment>
<dbReference type="PRINTS" id="PR00458">
    <property type="entry name" value="PEROXIDASE"/>
</dbReference>
<keyword evidence="18" id="KW-0732">Signal</keyword>
<feature type="binding site" evidence="15">
    <location>
        <position position="75"/>
    </location>
    <ligand>
        <name>Ca(2+)</name>
        <dbReference type="ChEBI" id="CHEBI:29108"/>
        <label>1</label>
    </ligand>
</feature>
<comment type="caution">
    <text evidence="20">The sequence shown here is derived from an EMBL/GenBank/DDBJ whole genome shotgun (WGS) entry which is preliminary data.</text>
</comment>
<dbReference type="InterPro" id="IPR002016">
    <property type="entry name" value="Haem_peroxidase"/>
</dbReference>
<dbReference type="GO" id="GO:0046872">
    <property type="term" value="F:metal ion binding"/>
    <property type="evidence" value="ECO:0007669"/>
    <property type="project" value="UniProtKB-UniRule"/>
</dbReference>
<organism evidence="20 21">
    <name type="scientific">Acorus gramineus</name>
    <name type="common">Dwarf sweet flag</name>
    <dbReference type="NCBI Taxonomy" id="55184"/>
    <lineage>
        <taxon>Eukaryota</taxon>
        <taxon>Viridiplantae</taxon>
        <taxon>Streptophyta</taxon>
        <taxon>Embryophyta</taxon>
        <taxon>Tracheophyta</taxon>
        <taxon>Spermatophyta</taxon>
        <taxon>Magnoliopsida</taxon>
        <taxon>Liliopsida</taxon>
        <taxon>Acoraceae</taxon>
        <taxon>Acorus</taxon>
    </lineage>
</organism>
<dbReference type="GO" id="GO:0020037">
    <property type="term" value="F:heme binding"/>
    <property type="evidence" value="ECO:0007669"/>
    <property type="project" value="UniProtKB-UniRule"/>
</dbReference>
<evidence type="ECO:0000256" key="8">
    <source>
        <dbReference type="ARBA" id="ARBA00023004"/>
    </source>
</evidence>
<keyword evidence="18" id="KW-0964">Secreted</keyword>
<dbReference type="PROSITE" id="PS00435">
    <property type="entry name" value="PEROXIDASE_1"/>
    <property type="match status" value="1"/>
</dbReference>
<evidence type="ECO:0000256" key="11">
    <source>
        <dbReference type="ARBA" id="ARBA00023283"/>
    </source>
</evidence>
<keyword evidence="7 18" id="KW-0560">Oxidoreductase</keyword>
<dbReference type="InterPro" id="IPR033905">
    <property type="entry name" value="Secretory_peroxidase"/>
</dbReference>
<dbReference type="EMBL" id="JAUJYN010000005">
    <property type="protein sequence ID" value="KAK1272267.1"/>
    <property type="molecule type" value="Genomic_DNA"/>
</dbReference>
<dbReference type="CDD" id="cd00693">
    <property type="entry name" value="secretory_peroxidase"/>
    <property type="match status" value="1"/>
</dbReference>
<keyword evidence="12 18" id="KW-0376">Hydrogen peroxide</keyword>
<dbReference type="FunFam" id="1.10.520.10:FF:000009">
    <property type="entry name" value="Peroxidase"/>
    <property type="match status" value="1"/>
</dbReference>
<feature type="disulfide bond" evidence="17">
    <location>
        <begin position="121"/>
        <end position="315"/>
    </location>
</feature>
<comment type="subcellular location">
    <subcellularLocation>
        <location evidence="18">Secreted</location>
    </subcellularLocation>
</comment>
<evidence type="ECO:0000313" key="20">
    <source>
        <dbReference type="EMBL" id="KAK1272267.1"/>
    </source>
</evidence>
<accession>A0AAV9B7J5</accession>
<keyword evidence="6 15" id="KW-0106">Calcium</keyword>
<comment type="similarity">
    <text evidence="2">Belongs to the peroxidase family. Ascorbate peroxidase subfamily.</text>
</comment>
<feature type="binding site" evidence="15">
    <location>
        <position position="87"/>
    </location>
    <ligand>
        <name>Ca(2+)</name>
        <dbReference type="ChEBI" id="CHEBI:29108"/>
        <label>1</label>
    </ligand>
</feature>
<comment type="cofactor">
    <cofactor evidence="15 18">
        <name>Ca(2+)</name>
        <dbReference type="ChEBI" id="CHEBI:29108"/>
    </cofactor>
    <text evidence="15 18">Binds 2 calcium ions per subunit.</text>
</comment>
<evidence type="ECO:0000256" key="1">
    <source>
        <dbReference type="ARBA" id="ARBA00000189"/>
    </source>
</evidence>
<evidence type="ECO:0000256" key="3">
    <source>
        <dbReference type="ARBA" id="ARBA00022559"/>
    </source>
</evidence>
<evidence type="ECO:0000256" key="9">
    <source>
        <dbReference type="ARBA" id="ARBA00023157"/>
    </source>
</evidence>
<keyword evidence="5 15" id="KW-0479">Metal-binding</keyword>
<dbReference type="GO" id="GO:0005576">
    <property type="term" value="C:extracellular region"/>
    <property type="evidence" value="ECO:0007669"/>
    <property type="project" value="UniProtKB-SubCell"/>
</dbReference>
<feature type="binding site" evidence="14">
    <location>
        <position position="163"/>
    </location>
    <ligand>
        <name>substrate</name>
    </ligand>
</feature>
<evidence type="ECO:0000256" key="2">
    <source>
        <dbReference type="ARBA" id="ARBA00006873"/>
    </source>
</evidence>
<feature type="binding site" evidence="15">
    <location>
        <position position="73"/>
    </location>
    <ligand>
        <name>Ca(2+)</name>
        <dbReference type="ChEBI" id="CHEBI:29108"/>
        <label>1</label>
    </ligand>
</feature>
<name>A0AAV9B7J5_ACOGR</name>
<evidence type="ECO:0000256" key="5">
    <source>
        <dbReference type="ARBA" id="ARBA00022723"/>
    </source>
</evidence>
<feature type="binding site" evidence="15">
    <location>
        <position position="194"/>
    </location>
    <ligand>
        <name>Ca(2+)</name>
        <dbReference type="ChEBI" id="CHEBI:29108"/>
        <label>2</label>
    </ligand>
</feature>
<feature type="active site" description="Proton acceptor" evidence="13">
    <location>
        <position position="65"/>
    </location>
</feature>
<keyword evidence="21" id="KW-1185">Reference proteome</keyword>
<keyword evidence="10" id="KW-0325">Glycoprotein</keyword>
<evidence type="ECO:0000256" key="4">
    <source>
        <dbReference type="ARBA" id="ARBA00022617"/>
    </source>
</evidence>
<reference evidence="20" key="1">
    <citation type="journal article" date="2023" name="Nat. Commun.">
        <title>Diploid and tetraploid genomes of Acorus and the evolution of monocots.</title>
        <authorList>
            <person name="Ma L."/>
            <person name="Liu K.W."/>
            <person name="Li Z."/>
            <person name="Hsiao Y.Y."/>
            <person name="Qi Y."/>
            <person name="Fu T."/>
            <person name="Tang G.D."/>
            <person name="Zhang D."/>
            <person name="Sun W.H."/>
            <person name="Liu D.K."/>
            <person name="Li Y."/>
            <person name="Chen G.Z."/>
            <person name="Liu X.D."/>
            <person name="Liao X.Y."/>
            <person name="Jiang Y.T."/>
            <person name="Yu X."/>
            <person name="Hao Y."/>
            <person name="Huang J."/>
            <person name="Zhao X.W."/>
            <person name="Ke S."/>
            <person name="Chen Y.Y."/>
            <person name="Wu W.L."/>
            <person name="Hsu J.L."/>
            <person name="Lin Y.F."/>
            <person name="Huang M.D."/>
            <person name="Li C.Y."/>
            <person name="Huang L."/>
            <person name="Wang Z.W."/>
            <person name="Zhao X."/>
            <person name="Zhong W.Y."/>
            <person name="Peng D.H."/>
            <person name="Ahmad S."/>
            <person name="Lan S."/>
            <person name="Zhang J.S."/>
            <person name="Tsai W.C."/>
            <person name="Van de Peer Y."/>
            <person name="Liu Z.J."/>
        </authorList>
    </citation>
    <scope>NUCLEOTIDE SEQUENCE</scope>
    <source>
        <strain evidence="20">SCP</strain>
    </source>
</reference>
<feature type="binding site" evidence="15">
    <location>
        <position position="71"/>
    </location>
    <ligand>
        <name>Ca(2+)</name>
        <dbReference type="ChEBI" id="CHEBI:29108"/>
        <label>1</label>
    </ligand>
</feature>
<comment type="similarity">
    <text evidence="18">Belongs to the peroxidase family. Classical plant (class III) peroxidase subfamily.</text>
</comment>
<feature type="disulfide bond" evidence="17">
    <location>
        <begin position="67"/>
        <end position="72"/>
    </location>
</feature>
<evidence type="ECO:0000313" key="21">
    <source>
        <dbReference type="Proteomes" id="UP001179952"/>
    </source>
</evidence>
<evidence type="ECO:0000256" key="12">
    <source>
        <dbReference type="ARBA" id="ARBA00023324"/>
    </source>
</evidence>
<evidence type="ECO:0000256" key="18">
    <source>
        <dbReference type="RuleBase" id="RU362060"/>
    </source>
</evidence>
<protein>
    <recommendedName>
        <fullName evidence="18">Peroxidase</fullName>
        <ecNumber evidence="18">1.11.1.7</ecNumber>
    </recommendedName>
</protein>
<proteinExistence type="inferred from homology"/>
<dbReference type="GO" id="GO:0006979">
    <property type="term" value="P:response to oxidative stress"/>
    <property type="evidence" value="ECO:0007669"/>
    <property type="project" value="UniProtKB-UniRule"/>
</dbReference>
<feature type="disulfide bond" evidence="17">
    <location>
        <begin position="34"/>
        <end position="114"/>
    </location>
</feature>
<evidence type="ECO:0000256" key="14">
    <source>
        <dbReference type="PIRSR" id="PIRSR600823-2"/>
    </source>
</evidence>
<evidence type="ECO:0000256" key="15">
    <source>
        <dbReference type="PIRSR" id="PIRSR600823-3"/>
    </source>
</evidence>
<gene>
    <name evidence="20" type="ORF">QJS04_geneDACA005890</name>
</gene>
<evidence type="ECO:0000256" key="10">
    <source>
        <dbReference type="ARBA" id="ARBA00023180"/>
    </source>
</evidence>
<dbReference type="InterPro" id="IPR010255">
    <property type="entry name" value="Haem_peroxidase_sf"/>
</dbReference>
<feature type="binding site" evidence="15">
    <location>
        <position position="245"/>
    </location>
    <ligand>
        <name>Ca(2+)</name>
        <dbReference type="ChEBI" id="CHEBI:29108"/>
        <label>2</label>
    </ligand>
</feature>
<comment type="cofactor">
    <cofactor evidence="15 18">
        <name>heme b</name>
        <dbReference type="ChEBI" id="CHEBI:60344"/>
    </cofactor>
    <text evidence="15 18">Binds 1 heme b (iron(II)-protoporphyrin IX) group per subunit.</text>
</comment>
<dbReference type="Gene3D" id="1.10.420.10">
    <property type="entry name" value="Peroxidase, domain 2"/>
    <property type="match status" value="1"/>
</dbReference>
<dbReference type="GO" id="GO:0140825">
    <property type="term" value="F:lactoperoxidase activity"/>
    <property type="evidence" value="ECO:0007669"/>
    <property type="project" value="UniProtKB-EC"/>
</dbReference>
<keyword evidence="9 17" id="KW-1015">Disulfide bond</keyword>
<evidence type="ECO:0000256" key="16">
    <source>
        <dbReference type="PIRSR" id="PIRSR600823-4"/>
    </source>
</evidence>
<dbReference type="AlphaFoldDB" id="A0AAV9B7J5"/>
<dbReference type="Gene3D" id="1.10.520.10">
    <property type="match status" value="1"/>
</dbReference>
<dbReference type="PROSITE" id="PS00436">
    <property type="entry name" value="PEROXIDASE_2"/>
    <property type="match status" value="1"/>
</dbReference>
<feature type="chain" id="PRO_5043091975" description="Peroxidase" evidence="18">
    <location>
        <begin position="24"/>
        <end position="319"/>
    </location>
</feature>
<feature type="binding site" description="axial binding residue" evidence="15">
    <location>
        <position position="193"/>
    </location>
    <ligand>
        <name>heme b</name>
        <dbReference type="ChEBI" id="CHEBI:60344"/>
    </ligand>
    <ligandPart>
        <name>Fe</name>
        <dbReference type="ChEBI" id="CHEBI:18248"/>
    </ligandPart>
</feature>
<feature type="binding site" evidence="15">
    <location>
        <position position="238"/>
    </location>
    <ligand>
        <name>Ca(2+)</name>
        <dbReference type="ChEBI" id="CHEBI:29108"/>
        <label>2</label>
    </ligand>
</feature>
<reference evidence="20" key="2">
    <citation type="submission" date="2023-06" db="EMBL/GenBank/DDBJ databases">
        <authorList>
            <person name="Ma L."/>
            <person name="Liu K.-W."/>
            <person name="Li Z."/>
            <person name="Hsiao Y.-Y."/>
            <person name="Qi Y."/>
            <person name="Fu T."/>
            <person name="Tang G."/>
            <person name="Zhang D."/>
            <person name="Sun W.-H."/>
            <person name="Liu D.-K."/>
            <person name="Li Y."/>
            <person name="Chen G.-Z."/>
            <person name="Liu X.-D."/>
            <person name="Liao X.-Y."/>
            <person name="Jiang Y.-T."/>
            <person name="Yu X."/>
            <person name="Hao Y."/>
            <person name="Huang J."/>
            <person name="Zhao X.-W."/>
            <person name="Ke S."/>
            <person name="Chen Y.-Y."/>
            <person name="Wu W.-L."/>
            <person name="Hsu J.-L."/>
            <person name="Lin Y.-F."/>
            <person name="Huang M.-D."/>
            <person name="Li C.-Y."/>
            <person name="Huang L."/>
            <person name="Wang Z.-W."/>
            <person name="Zhao X."/>
            <person name="Zhong W.-Y."/>
            <person name="Peng D.-H."/>
            <person name="Ahmad S."/>
            <person name="Lan S."/>
            <person name="Zhang J.-S."/>
            <person name="Tsai W.-C."/>
            <person name="Van De Peer Y."/>
            <person name="Liu Z.-J."/>
        </authorList>
    </citation>
    <scope>NUCLEOTIDE SEQUENCE</scope>
    <source>
        <strain evidence="20">SCP</strain>
        <tissue evidence="20">Leaves</tissue>
    </source>
</reference>
<dbReference type="PANTHER" id="PTHR31388">
    <property type="entry name" value="PEROXIDASE 72-RELATED"/>
    <property type="match status" value="1"/>
</dbReference>
<evidence type="ECO:0000256" key="7">
    <source>
        <dbReference type="ARBA" id="ARBA00023002"/>
    </source>
</evidence>
<dbReference type="FunFam" id="1.10.420.10:FF:000001">
    <property type="entry name" value="Peroxidase"/>
    <property type="match status" value="1"/>
</dbReference>
<feature type="binding site" evidence="15">
    <location>
        <position position="66"/>
    </location>
    <ligand>
        <name>Ca(2+)</name>
        <dbReference type="ChEBI" id="CHEBI:29108"/>
        <label>1</label>
    </ligand>
</feature>
<dbReference type="InterPro" id="IPR019793">
    <property type="entry name" value="Peroxidases_heam-ligand_BS"/>
</dbReference>
<feature type="binding site" evidence="15">
    <location>
        <position position="69"/>
    </location>
    <ligand>
        <name>Ca(2+)</name>
        <dbReference type="ChEBI" id="CHEBI:29108"/>
        <label>1</label>
    </ligand>
</feature>
<keyword evidence="11" id="KW-0873">Pyrrolidone carboxylic acid</keyword>
<dbReference type="EC" id="1.11.1.7" evidence="18"/>
<dbReference type="Pfam" id="PF00141">
    <property type="entry name" value="peroxidase"/>
    <property type="match status" value="1"/>
</dbReference>
<evidence type="ECO:0000256" key="13">
    <source>
        <dbReference type="PIRSR" id="PIRSR600823-1"/>
    </source>
</evidence>